<reference evidence="1 2" key="1">
    <citation type="submission" date="2019-01" db="EMBL/GenBank/DDBJ databases">
        <title>Sequencing of cultivated peanut Arachis hypogaea provides insights into genome evolution and oil improvement.</title>
        <authorList>
            <person name="Chen X."/>
        </authorList>
    </citation>
    <scope>NUCLEOTIDE SEQUENCE [LARGE SCALE GENOMIC DNA]</scope>
    <source>
        <strain evidence="2">cv. Fuhuasheng</strain>
        <tissue evidence="1">Leaves</tissue>
    </source>
</reference>
<organism evidence="1 2">
    <name type="scientific">Arachis hypogaea</name>
    <name type="common">Peanut</name>
    <dbReference type="NCBI Taxonomy" id="3818"/>
    <lineage>
        <taxon>Eukaryota</taxon>
        <taxon>Viridiplantae</taxon>
        <taxon>Streptophyta</taxon>
        <taxon>Embryophyta</taxon>
        <taxon>Tracheophyta</taxon>
        <taxon>Spermatophyta</taxon>
        <taxon>Magnoliopsida</taxon>
        <taxon>eudicotyledons</taxon>
        <taxon>Gunneridae</taxon>
        <taxon>Pentapetalae</taxon>
        <taxon>rosids</taxon>
        <taxon>fabids</taxon>
        <taxon>Fabales</taxon>
        <taxon>Fabaceae</taxon>
        <taxon>Papilionoideae</taxon>
        <taxon>50 kb inversion clade</taxon>
        <taxon>dalbergioids sensu lato</taxon>
        <taxon>Dalbergieae</taxon>
        <taxon>Pterocarpus clade</taxon>
        <taxon>Arachis</taxon>
    </lineage>
</organism>
<sequence>MIAALKFAEGTSSEPTLPVAQVYKVPQKKTKIMNELIEKCYHWMTHVISIHSLILNEIKTKRYQNQIYIVPMDIMNFILGTYGVTYIDKRTNKAHKFDIQQYAHHCQFLDKRKIASHPFIFVPICNGGHWWL</sequence>
<keyword evidence="2" id="KW-1185">Reference proteome</keyword>
<dbReference type="Proteomes" id="UP000289738">
    <property type="component" value="Chromosome A04"/>
</dbReference>
<dbReference type="EMBL" id="SDMP01000004">
    <property type="protein sequence ID" value="RYR61020.1"/>
    <property type="molecule type" value="Genomic_DNA"/>
</dbReference>
<name>A0A445DCW9_ARAHY</name>
<dbReference type="AlphaFoldDB" id="A0A445DCW9"/>
<evidence type="ECO:0000313" key="2">
    <source>
        <dbReference type="Proteomes" id="UP000289738"/>
    </source>
</evidence>
<proteinExistence type="predicted"/>
<comment type="caution">
    <text evidence="1">The sequence shown here is derived from an EMBL/GenBank/DDBJ whole genome shotgun (WGS) entry which is preliminary data.</text>
</comment>
<gene>
    <name evidence="1" type="ORF">Ahy_A04g018114</name>
</gene>
<evidence type="ECO:0008006" key="3">
    <source>
        <dbReference type="Google" id="ProtNLM"/>
    </source>
</evidence>
<protein>
    <recommendedName>
        <fullName evidence="3">Ubiquitin-like protease family profile domain-containing protein</fullName>
    </recommendedName>
</protein>
<evidence type="ECO:0000313" key="1">
    <source>
        <dbReference type="EMBL" id="RYR61020.1"/>
    </source>
</evidence>
<accession>A0A445DCW9</accession>